<organism evidence="1">
    <name type="scientific">Cucumis melo</name>
    <name type="common">Muskmelon</name>
    <dbReference type="NCBI Taxonomy" id="3656"/>
    <lineage>
        <taxon>Eukaryota</taxon>
        <taxon>Viridiplantae</taxon>
        <taxon>Streptophyta</taxon>
        <taxon>Embryophyta</taxon>
        <taxon>Tracheophyta</taxon>
        <taxon>Spermatophyta</taxon>
        <taxon>Magnoliopsida</taxon>
        <taxon>eudicotyledons</taxon>
        <taxon>Gunneridae</taxon>
        <taxon>Pentapetalae</taxon>
        <taxon>rosids</taxon>
        <taxon>fabids</taxon>
        <taxon>Cucurbitales</taxon>
        <taxon>Cucurbitaceae</taxon>
        <taxon>Benincaseae</taxon>
        <taxon>Cucumis</taxon>
    </lineage>
</organism>
<sequence length="100" mass="10849">MGELTPPRGDCQPFRLVYTWQEKDGDLQPRGLLIVRVTVTSKSLVFIGFLLSASVTGPIAGCHADSPLGRIVVENRVPTGHVCGCLFGVGLRRVHWTSCT</sequence>
<dbReference type="Gramene" id="MELO3C023244.2.1">
    <property type="protein sequence ID" value="MELO3C023244.2.1"/>
    <property type="gene ID" value="MELO3C023244.2"/>
</dbReference>
<dbReference type="EnsemblPlants" id="MELO3C023244.2.1">
    <property type="protein sequence ID" value="MELO3C023244.2.1"/>
    <property type="gene ID" value="MELO3C023244.2"/>
</dbReference>
<evidence type="ECO:0000313" key="1">
    <source>
        <dbReference type="EnsemblPlants" id="MELO3C023244.2.1"/>
    </source>
</evidence>
<name>A0A9I9DS14_CUCME</name>
<proteinExistence type="predicted"/>
<protein>
    <submittedName>
        <fullName evidence="1">Uncharacterized protein</fullName>
    </submittedName>
</protein>
<dbReference type="AlphaFoldDB" id="A0A9I9DS14"/>
<reference evidence="1" key="1">
    <citation type="submission" date="2023-03" db="UniProtKB">
        <authorList>
            <consortium name="EnsemblPlants"/>
        </authorList>
    </citation>
    <scope>IDENTIFICATION</scope>
</reference>
<accession>A0A9I9DS14</accession>